<dbReference type="EMBL" id="CP003382">
    <property type="protein sequence ID" value="AFZ67115.1"/>
    <property type="molecule type" value="Genomic_DNA"/>
</dbReference>
<keyword evidence="2" id="KW-1185">Reference proteome</keyword>
<dbReference type="HOGENOM" id="CLU_2394848_0_0_0"/>
<dbReference type="OrthoDB" id="72945at2"/>
<organism evidence="1 2">
    <name type="scientific">Deinococcus peraridilitoris (strain DSM 19664 / LMG 22246 / CIP 109416 / KR-200)</name>
    <dbReference type="NCBI Taxonomy" id="937777"/>
    <lineage>
        <taxon>Bacteria</taxon>
        <taxon>Thermotogati</taxon>
        <taxon>Deinococcota</taxon>
        <taxon>Deinococci</taxon>
        <taxon>Deinococcales</taxon>
        <taxon>Deinococcaceae</taxon>
        <taxon>Deinococcus</taxon>
    </lineage>
</organism>
<protein>
    <submittedName>
        <fullName evidence="1">Uncharacterized protein</fullName>
    </submittedName>
</protein>
<dbReference type="RefSeq" id="WP_015235423.1">
    <property type="nucleotide sequence ID" value="NC_019793.1"/>
</dbReference>
<dbReference type="KEGG" id="dpd:Deipe_1574"/>
<evidence type="ECO:0000313" key="1">
    <source>
        <dbReference type="EMBL" id="AFZ67115.1"/>
    </source>
</evidence>
<sequence>MSRLGDLLHARLAMAAKLNRTQGLALRNGLQIRVSAAPDTLTLWRNDGDFSGEKAEREGRVCARHLGWTDYTLDWEQGEVRRFLKVKRGEPLL</sequence>
<reference evidence="2" key="1">
    <citation type="submission" date="2012-03" db="EMBL/GenBank/DDBJ databases">
        <title>Complete sequence of chromosome of Deinococcus peraridilitoris DSM 19664.</title>
        <authorList>
            <person name="Lucas S."/>
            <person name="Copeland A."/>
            <person name="Lapidus A."/>
            <person name="Glavina del Rio T."/>
            <person name="Dalin E."/>
            <person name="Tice H."/>
            <person name="Bruce D."/>
            <person name="Goodwin L."/>
            <person name="Pitluck S."/>
            <person name="Peters L."/>
            <person name="Mikhailova N."/>
            <person name="Lu M."/>
            <person name="Kyrpides N."/>
            <person name="Mavromatis K."/>
            <person name="Ivanova N."/>
            <person name="Brettin T."/>
            <person name="Detter J.C."/>
            <person name="Han C."/>
            <person name="Larimer F."/>
            <person name="Land M."/>
            <person name="Hauser L."/>
            <person name="Markowitz V."/>
            <person name="Cheng J.-F."/>
            <person name="Hugenholtz P."/>
            <person name="Woyke T."/>
            <person name="Wu D."/>
            <person name="Pukall R."/>
            <person name="Steenblock K."/>
            <person name="Brambilla E."/>
            <person name="Klenk H.-P."/>
            <person name="Eisen J.A."/>
        </authorList>
    </citation>
    <scope>NUCLEOTIDE SEQUENCE [LARGE SCALE GENOMIC DNA]</scope>
    <source>
        <strain evidence="2">DSM 19664 / LMG 22246 / CIP 109416 / KR-200</strain>
    </source>
</reference>
<dbReference type="PATRIC" id="fig|937777.3.peg.1576"/>
<dbReference type="AlphaFoldDB" id="L0A2A6"/>
<proteinExistence type="predicted"/>
<evidence type="ECO:0000313" key="2">
    <source>
        <dbReference type="Proteomes" id="UP000010467"/>
    </source>
</evidence>
<name>L0A2A6_DEIPD</name>
<dbReference type="STRING" id="937777.Deipe_1574"/>
<dbReference type="Proteomes" id="UP000010467">
    <property type="component" value="Chromosome"/>
</dbReference>
<accession>L0A2A6</accession>
<gene>
    <name evidence="1" type="ordered locus">Deipe_1574</name>
</gene>